<evidence type="ECO:0000259" key="20">
    <source>
        <dbReference type="PROSITE" id="PS51168"/>
    </source>
</evidence>
<feature type="compositionally biased region" description="Polar residues" evidence="19">
    <location>
        <begin position="32"/>
        <end position="42"/>
    </location>
</feature>
<feature type="region of interest" description="Disordered" evidence="19">
    <location>
        <begin position="1"/>
        <end position="45"/>
    </location>
</feature>
<accession>A0ABY9QZS9</accession>
<evidence type="ECO:0000256" key="5">
    <source>
        <dbReference type="ARBA" id="ARBA00004817"/>
    </source>
</evidence>
<dbReference type="Pfam" id="PF00800">
    <property type="entry name" value="PDT"/>
    <property type="match status" value="1"/>
</dbReference>
<dbReference type="SUPFAM" id="SSF53850">
    <property type="entry name" value="Periplasmic binding protein-like II"/>
    <property type="match status" value="1"/>
</dbReference>
<gene>
    <name evidence="23" type="primary">pheA</name>
    <name evidence="23" type="ORF">KPS_001995</name>
</gene>
<dbReference type="Pfam" id="PF01842">
    <property type="entry name" value="ACT"/>
    <property type="match status" value="1"/>
</dbReference>
<dbReference type="NCBIfam" id="NF008865">
    <property type="entry name" value="PRK11898.1"/>
    <property type="match status" value="1"/>
</dbReference>
<dbReference type="PIRSF" id="PIRSF001500">
    <property type="entry name" value="Chor_mut_pdt_Ppr"/>
    <property type="match status" value="1"/>
</dbReference>
<evidence type="ECO:0000256" key="1">
    <source>
        <dbReference type="ARBA" id="ARBA00000824"/>
    </source>
</evidence>
<comment type="pathway">
    <text evidence="5">Metabolic intermediate biosynthesis; prephenate biosynthesis; prephenate from chorismate: step 1/1.</text>
</comment>
<sequence>MSLTDDKEPHWRGDDVTASAPNATADGVPRAAQSTQAAQSGPVSAGVADPEAALAGRLGQIRHEIDGLDGDLLHLLNRRASLSLEVGRIKADDAGIVFKPFREREVLENLMAANGGPLPNEHLRSIWREILSSSRSLQRPQKVAYLGPEGTFSYFAGVEFLGKAVEYMPHKDLDGVFRAVHDRQCELGVVPLENSLHGTVGQSLDLFLSHEVFIQSELFCRISHCLLTTETSLADVTTVYSHPQPLAQCGGWLRQALPGARIIPADSTASAARRVVGEKGAAAIGHRSLATLLGLNILARGIEDQPDNWTRFVVIGPAPAGQPGTDKTSMLFSVPDRPGALAEVLNLLAREGINMKKLESRPLRGEKWKYVFFVDVECDLGNEDYGRVVHELRRLCHTLRILGSYPAGPQLDMSGD</sequence>
<dbReference type="PROSITE" id="PS51168">
    <property type="entry name" value="CHORISMATE_MUT_2"/>
    <property type="match status" value="1"/>
</dbReference>
<evidence type="ECO:0000313" key="24">
    <source>
        <dbReference type="Proteomes" id="UP001180616"/>
    </source>
</evidence>
<keyword evidence="12" id="KW-0584">Phenylalanine biosynthesis</keyword>
<dbReference type="CDD" id="cd04905">
    <property type="entry name" value="ACT_CM-PDT"/>
    <property type="match status" value="1"/>
</dbReference>
<dbReference type="InterPro" id="IPR008242">
    <property type="entry name" value="Chor_mutase/pphenate_deHydtase"/>
</dbReference>
<evidence type="ECO:0000256" key="18">
    <source>
        <dbReference type="ARBA" id="ARBA00047848"/>
    </source>
</evidence>
<dbReference type="EC" id="5.4.99.5" evidence="6"/>
<feature type="domain" description="Chorismate mutase" evidence="20">
    <location>
        <begin position="52"/>
        <end position="142"/>
    </location>
</feature>
<comment type="catalytic activity">
    <reaction evidence="18">
        <text>prephenate + H(+) = 3-phenylpyruvate + CO2 + H2O</text>
        <dbReference type="Rhea" id="RHEA:21648"/>
        <dbReference type="ChEBI" id="CHEBI:15377"/>
        <dbReference type="ChEBI" id="CHEBI:15378"/>
        <dbReference type="ChEBI" id="CHEBI:16526"/>
        <dbReference type="ChEBI" id="CHEBI:18005"/>
        <dbReference type="ChEBI" id="CHEBI:29934"/>
        <dbReference type="EC" id="4.2.1.51"/>
    </reaction>
</comment>
<evidence type="ECO:0000256" key="10">
    <source>
        <dbReference type="ARBA" id="ARBA00022605"/>
    </source>
</evidence>
<dbReference type="InterPro" id="IPR036979">
    <property type="entry name" value="CM_dom_sf"/>
</dbReference>
<dbReference type="Pfam" id="PF01817">
    <property type="entry name" value="CM_2"/>
    <property type="match status" value="1"/>
</dbReference>
<dbReference type="PANTHER" id="PTHR21022">
    <property type="entry name" value="PREPHENATE DEHYDRATASE P PROTEIN"/>
    <property type="match status" value="1"/>
</dbReference>
<comment type="function">
    <text evidence="2">Catalyzes the Claisen rearrangement of chorismate to prephenate and the decarboxylation/dehydration of prephenate to phenylpyruvate.</text>
</comment>
<evidence type="ECO:0000313" key="23">
    <source>
        <dbReference type="EMBL" id="WMW64019.1"/>
    </source>
</evidence>
<evidence type="ECO:0000259" key="21">
    <source>
        <dbReference type="PROSITE" id="PS51171"/>
    </source>
</evidence>
<evidence type="ECO:0000256" key="7">
    <source>
        <dbReference type="ARBA" id="ARBA00013147"/>
    </source>
</evidence>
<keyword evidence="24" id="KW-1185">Reference proteome</keyword>
<evidence type="ECO:0000256" key="3">
    <source>
        <dbReference type="ARBA" id="ARBA00004496"/>
    </source>
</evidence>
<keyword evidence="11" id="KW-0057">Aromatic amino acid biosynthesis</keyword>
<evidence type="ECO:0000256" key="13">
    <source>
        <dbReference type="ARBA" id="ARBA00023235"/>
    </source>
</evidence>
<organism evidence="23 24">
    <name type="scientific">Nitratidesulfovibrio liaohensis</name>
    <dbReference type="NCBI Taxonomy" id="2604158"/>
    <lineage>
        <taxon>Bacteria</taxon>
        <taxon>Pseudomonadati</taxon>
        <taxon>Thermodesulfobacteriota</taxon>
        <taxon>Desulfovibrionia</taxon>
        <taxon>Desulfovibrionales</taxon>
        <taxon>Desulfovibrionaceae</taxon>
        <taxon>Nitratidesulfovibrio</taxon>
    </lineage>
</organism>
<dbReference type="Gene3D" id="3.40.190.10">
    <property type="entry name" value="Periplasmic binding protein-like II"/>
    <property type="match status" value="2"/>
</dbReference>
<evidence type="ECO:0000256" key="6">
    <source>
        <dbReference type="ARBA" id="ARBA00012404"/>
    </source>
</evidence>
<evidence type="ECO:0000256" key="9">
    <source>
        <dbReference type="ARBA" id="ARBA00022490"/>
    </source>
</evidence>
<evidence type="ECO:0000259" key="22">
    <source>
        <dbReference type="PROSITE" id="PS51671"/>
    </source>
</evidence>
<dbReference type="PROSITE" id="PS51171">
    <property type="entry name" value="PREPHENATE_DEHYDR_3"/>
    <property type="match status" value="1"/>
</dbReference>
<evidence type="ECO:0000256" key="16">
    <source>
        <dbReference type="ARBA" id="ARBA00031175"/>
    </source>
</evidence>
<feature type="compositionally biased region" description="Basic and acidic residues" evidence="19">
    <location>
        <begin position="1"/>
        <end position="15"/>
    </location>
</feature>
<evidence type="ECO:0000256" key="19">
    <source>
        <dbReference type="SAM" id="MobiDB-lite"/>
    </source>
</evidence>
<dbReference type="PANTHER" id="PTHR21022:SF19">
    <property type="entry name" value="PREPHENATE DEHYDRATASE-RELATED"/>
    <property type="match status" value="1"/>
</dbReference>
<dbReference type="EMBL" id="CP133659">
    <property type="protein sequence ID" value="WMW64019.1"/>
    <property type="molecule type" value="Genomic_DNA"/>
</dbReference>
<evidence type="ECO:0000256" key="15">
    <source>
        <dbReference type="ARBA" id="ARBA00023268"/>
    </source>
</evidence>
<evidence type="ECO:0000256" key="11">
    <source>
        <dbReference type="ARBA" id="ARBA00023141"/>
    </source>
</evidence>
<dbReference type="Gene3D" id="1.20.59.10">
    <property type="entry name" value="Chorismate mutase"/>
    <property type="match status" value="1"/>
</dbReference>
<name>A0ABY9QZS9_9BACT</name>
<dbReference type="InterPro" id="IPR036263">
    <property type="entry name" value="Chorismate_II_sf"/>
</dbReference>
<proteinExistence type="predicted"/>
<feature type="domain" description="ACT" evidence="22">
    <location>
        <begin position="329"/>
        <end position="406"/>
    </location>
</feature>
<dbReference type="InterPro" id="IPR045865">
    <property type="entry name" value="ACT-like_dom_sf"/>
</dbReference>
<keyword evidence="14 23" id="KW-0456">Lyase</keyword>
<dbReference type="Gene3D" id="3.30.70.260">
    <property type="match status" value="1"/>
</dbReference>
<dbReference type="SUPFAM" id="SSF55021">
    <property type="entry name" value="ACT-like"/>
    <property type="match status" value="1"/>
</dbReference>
<dbReference type="Proteomes" id="UP001180616">
    <property type="component" value="Chromosome"/>
</dbReference>
<comment type="catalytic activity">
    <reaction evidence="1">
        <text>chorismate = prephenate</text>
        <dbReference type="Rhea" id="RHEA:13897"/>
        <dbReference type="ChEBI" id="CHEBI:29748"/>
        <dbReference type="ChEBI" id="CHEBI:29934"/>
        <dbReference type="EC" id="5.4.99.5"/>
    </reaction>
</comment>
<dbReference type="InterPro" id="IPR001086">
    <property type="entry name" value="Preph_deHydtase"/>
</dbReference>
<keyword evidence="9" id="KW-0963">Cytoplasm</keyword>
<evidence type="ECO:0000256" key="17">
    <source>
        <dbReference type="ARBA" id="ARBA00031520"/>
    </source>
</evidence>
<evidence type="ECO:0000256" key="12">
    <source>
        <dbReference type="ARBA" id="ARBA00023222"/>
    </source>
</evidence>
<feature type="domain" description="Prephenate dehydratase" evidence="21">
    <location>
        <begin position="142"/>
        <end position="317"/>
    </location>
</feature>
<dbReference type="SMART" id="SM00830">
    <property type="entry name" value="CM_2"/>
    <property type="match status" value="1"/>
</dbReference>
<reference evidence="23" key="1">
    <citation type="submission" date="2023-09" db="EMBL/GenBank/DDBJ databases">
        <authorList>
            <consortium name="CW5 consortium"/>
            <person name="Lu C.-W."/>
        </authorList>
    </citation>
    <scope>NUCLEOTIDE SEQUENCE</scope>
    <source>
        <strain evidence="23">KPS</strain>
    </source>
</reference>
<dbReference type="CDD" id="cd13630">
    <property type="entry name" value="PBP2_PDT_1"/>
    <property type="match status" value="1"/>
</dbReference>
<dbReference type="EC" id="4.2.1.51" evidence="7"/>
<dbReference type="RefSeq" id="WP_309540140.1">
    <property type="nucleotide sequence ID" value="NZ_CP133659.1"/>
</dbReference>
<evidence type="ECO:0000256" key="2">
    <source>
        <dbReference type="ARBA" id="ARBA00002364"/>
    </source>
</evidence>
<comment type="pathway">
    <text evidence="4">Amino-acid biosynthesis; L-phenylalanine biosynthesis; phenylpyruvate from prephenate: step 1/1.</text>
</comment>
<evidence type="ECO:0000256" key="4">
    <source>
        <dbReference type="ARBA" id="ARBA00004741"/>
    </source>
</evidence>
<evidence type="ECO:0000256" key="8">
    <source>
        <dbReference type="ARBA" id="ARBA00014401"/>
    </source>
</evidence>
<dbReference type="InterPro" id="IPR002912">
    <property type="entry name" value="ACT_dom"/>
</dbReference>
<dbReference type="GO" id="GO:0004664">
    <property type="term" value="F:prephenate dehydratase activity"/>
    <property type="evidence" value="ECO:0007669"/>
    <property type="project" value="UniProtKB-EC"/>
</dbReference>
<comment type="subcellular location">
    <subcellularLocation>
        <location evidence="3">Cytoplasm</location>
    </subcellularLocation>
</comment>
<keyword evidence="15" id="KW-0511">Multifunctional enzyme</keyword>
<protein>
    <recommendedName>
        <fullName evidence="8">Bifunctional chorismate mutase/prephenate dehydratase</fullName>
        <ecNumber evidence="7">4.2.1.51</ecNumber>
        <ecNumber evidence="6">5.4.99.5</ecNumber>
    </recommendedName>
    <alternativeName>
        <fullName evidence="17">Chorismate mutase-prephenate dehydratase</fullName>
    </alternativeName>
    <alternativeName>
        <fullName evidence="16">p-protein</fullName>
    </alternativeName>
</protein>
<evidence type="ECO:0000256" key="14">
    <source>
        <dbReference type="ARBA" id="ARBA00023239"/>
    </source>
</evidence>
<keyword evidence="10" id="KW-0028">Amino-acid biosynthesis</keyword>
<keyword evidence="13" id="KW-0413">Isomerase</keyword>
<dbReference type="InterPro" id="IPR002701">
    <property type="entry name" value="CM_II_prokaryot"/>
</dbReference>
<dbReference type="PROSITE" id="PS51671">
    <property type="entry name" value="ACT"/>
    <property type="match status" value="1"/>
</dbReference>
<dbReference type="SUPFAM" id="SSF48600">
    <property type="entry name" value="Chorismate mutase II"/>
    <property type="match status" value="1"/>
</dbReference>